<dbReference type="PANTHER" id="PTHR30413">
    <property type="entry name" value="INNER MEMBRANE TRANSPORT PERMEASE"/>
    <property type="match status" value="1"/>
</dbReference>
<name>A0AAW9R793_9GAMM</name>
<evidence type="ECO:0000256" key="3">
    <source>
        <dbReference type="ARBA" id="ARBA00022448"/>
    </source>
</evidence>
<keyword evidence="3" id="KW-0813">Transport</keyword>
<feature type="transmembrane region" description="Helical" evidence="4">
    <location>
        <begin position="91"/>
        <end position="111"/>
    </location>
</feature>
<dbReference type="GO" id="GO:0005886">
    <property type="term" value="C:plasma membrane"/>
    <property type="evidence" value="ECO:0007669"/>
    <property type="project" value="UniProtKB-SubCell"/>
</dbReference>
<dbReference type="PANTHER" id="PTHR30413:SF8">
    <property type="entry name" value="TRANSPORT PERMEASE PROTEIN"/>
    <property type="match status" value="1"/>
</dbReference>
<feature type="transmembrane region" description="Helical" evidence="4">
    <location>
        <begin position="132"/>
        <end position="161"/>
    </location>
</feature>
<comment type="similarity">
    <text evidence="2">Belongs to the ABC-2 integral membrane protein family.</text>
</comment>
<evidence type="ECO:0000256" key="1">
    <source>
        <dbReference type="ARBA" id="ARBA00004429"/>
    </source>
</evidence>
<evidence type="ECO:0000313" key="5">
    <source>
        <dbReference type="EMBL" id="MEJ8566905.1"/>
    </source>
</evidence>
<accession>A0AAW9R793</accession>
<comment type="caution">
    <text evidence="5">The sequence shown here is derived from an EMBL/GenBank/DDBJ whole genome shotgun (WGS) entry which is preliminary data.</text>
</comment>
<feature type="transmembrane region" description="Helical" evidence="4">
    <location>
        <begin position="56"/>
        <end position="76"/>
    </location>
</feature>
<protein>
    <submittedName>
        <fullName evidence="5">ABC transporter permease</fullName>
    </submittedName>
</protein>
<feature type="transmembrane region" description="Helical" evidence="4">
    <location>
        <begin position="251"/>
        <end position="274"/>
    </location>
</feature>
<dbReference type="Proteomes" id="UP001359886">
    <property type="component" value="Unassembled WGS sequence"/>
</dbReference>
<feature type="transmembrane region" description="Helical" evidence="4">
    <location>
        <begin position="167"/>
        <end position="196"/>
    </location>
</feature>
<organism evidence="5 6">
    <name type="scientific">Elongatibacter sediminis</name>
    <dbReference type="NCBI Taxonomy" id="3119006"/>
    <lineage>
        <taxon>Bacteria</taxon>
        <taxon>Pseudomonadati</taxon>
        <taxon>Pseudomonadota</taxon>
        <taxon>Gammaproteobacteria</taxon>
        <taxon>Chromatiales</taxon>
        <taxon>Wenzhouxiangellaceae</taxon>
        <taxon>Elongatibacter</taxon>
    </lineage>
</organism>
<evidence type="ECO:0000256" key="2">
    <source>
        <dbReference type="ARBA" id="ARBA00007783"/>
    </source>
</evidence>
<evidence type="ECO:0000256" key="4">
    <source>
        <dbReference type="SAM" id="Phobius"/>
    </source>
</evidence>
<sequence>MQDNNRTLPVRVITPHAGLEAFTDAIRSLVRDFPQSRALAWRMLLRDTRAMYRQSLLGYVWLFLPPLATVLVWVLLNSSSLVNIEVGTVPYPLFVITGTVLWTAFNASVMAMQEIMGSARSMLSKVNFPHEALIMTAFGKALLNSVIPALLLVPALIVYGIPPGLPALLFPLGFLTLLLLGCALGLLFVPIGALYGDVGRAIQMGLRFGFFVTPVIYAMPESALTRTLLLWNPVSAPLVSSRSWLIGGESVFVWETVLVGLISIFLLAIATLVFKVVMPHLIERLNA</sequence>
<keyword evidence="4" id="KW-0812">Transmembrane</keyword>
<keyword evidence="4" id="KW-0472">Membrane</keyword>
<reference evidence="5 6" key="1">
    <citation type="submission" date="2024-02" db="EMBL/GenBank/DDBJ databases">
        <title>A novel Wenzhouxiangellaceae bacterium, isolated from coastal sediments.</title>
        <authorList>
            <person name="Du Z.-J."/>
            <person name="Ye Y.-Q."/>
            <person name="Zhang X.-Y."/>
        </authorList>
    </citation>
    <scope>NUCLEOTIDE SEQUENCE [LARGE SCALE GENOMIC DNA]</scope>
    <source>
        <strain evidence="5 6">CH-27</strain>
    </source>
</reference>
<feature type="transmembrane region" description="Helical" evidence="4">
    <location>
        <begin position="208"/>
        <end position="231"/>
    </location>
</feature>
<keyword evidence="4" id="KW-1133">Transmembrane helix</keyword>
<comment type="subcellular location">
    <subcellularLocation>
        <location evidence="1">Cell inner membrane</location>
        <topology evidence="1">Multi-pass membrane protein</topology>
    </subcellularLocation>
</comment>
<dbReference type="EMBL" id="JAZHOG010000002">
    <property type="protein sequence ID" value="MEJ8566905.1"/>
    <property type="molecule type" value="Genomic_DNA"/>
</dbReference>
<dbReference type="GO" id="GO:0015920">
    <property type="term" value="P:lipopolysaccharide transport"/>
    <property type="evidence" value="ECO:0007669"/>
    <property type="project" value="TreeGrafter"/>
</dbReference>
<proteinExistence type="inferred from homology"/>
<keyword evidence="6" id="KW-1185">Reference proteome</keyword>
<dbReference type="AlphaFoldDB" id="A0AAW9R793"/>
<gene>
    <name evidence="5" type="ORF">V3330_04655</name>
</gene>
<evidence type="ECO:0000313" key="6">
    <source>
        <dbReference type="Proteomes" id="UP001359886"/>
    </source>
</evidence>